<dbReference type="PROSITE" id="PS01187">
    <property type="entry name" value="EGF_CA"/>
    <property type="match status" value="1"/>
</dbReference>
<dbReference type="SMART" id="SM00181">
    <property type="entry name" value="EGF"/>
    <property type="match status" value="8"/>
</dbReference>
<dbReference type="SMART" id="SM00042">
    <property type="entry name" value="CUB"/>
    <property type="match status" value="24"/>
</dbReference>
<dbReference type="FunFam" id="2.60.120.290:FF:000013">
    <property type="entry name" value="Membrane frizzled-related protein"/>
    <property type="match status" value="9"/>
</dbReference>
<feature type="disulfide bond" evidence="13">
    <location>
        <begin position="2662"/>
        <end position="2679"/>
    </location>
</feature>
<feature type="disulfide bond" evidence="13">
    <location>
        <begin position="1411"/>
        <end position="1438"/>
    </location>
</feature>
<feature type="domain" description="CUB" evidence="16">
    <location>
        <begin position="2360"/>
        <end position="2477"/>
    </location>
</feature>
<dbReference type="FunFam" id="2.10.25.10:FF:000260">
    <property type="entry name" value="Notch receptor 4"/>
    <property type="match status" value="1"/>
</dbReference>
<accession>A0AAV4VSV6</accession>
<proteinExistence type="predicted"/>
<keyword evidence="8" id="KW-0106">Calcium</keyword>
<dbReference type="InterPro" id="IPR035914">
    <property type="entry name" value="Sperma_CUB_dom_sf"/>
</dbReference>
<feature type="domain" description="CUB" evidence="16">
    <location>
        <begin position="1866"/>
        <end position="1979"/>
    </location>
</feature>
<dbReference type="EMBL" id="BPLQ01013528">
    <property type="protein sequence ID" value="GIY72886.1"/>
    <property type="molecule type" value="Genomic_DNA"/>
</dbReference>
<dbReference type="FunFam" id="2.60.120.290:FF:000060">
    <property type="entry name" value="Cubilin homolog"/>
    <property type="match status" value="1"/>
</dbReference>
<feature type="domain" description="CUB" evidence="16">
    <location>
        <begin position="2948"/>
        <end position="3059"/>
    </location>
</feature>
<feature type="domain" description="EGF-like" evidence="17">
    <location>
        <begin position="163"/>
        <end position="204"/>
    </location>
</feature>
<feature type="domain" description="CUB" evidence="16">
    <location>
        <begin position="1643"/>
        <end position="1751"/>
    </location>
</feature>
<dbReference type="PROSITE" id="PS00010">
    <property type="entry name" value="ASX_HYDROXYL"/>
    <property type="match status" value="3"/>
</dbReference>
<comment type="caution">
    <text evidence="18">The sequence shown here is derived from an EMBL/GenBank/DDBJ whole genome shotgun (WGS) entry which is preliminary data.</text>
</comment>
<dbReference type="InterPro" id="IPR009030">
    <property type="entry name" value="Growth_fac_rcpt_cys_sf"/>
</dbReference>
<feature type="domain" description="EGF-like" evidence="17">
    <location>
        <begin position="395"/>
        <end position="430"/>
    </location>
</feature>
<feature type="domain" description="CUB" evidence="16">
    <location>
        <begin position="940"/>
        <end position="1049"/>
    </location>
</feature>
<feature type="domain" description="CUB" evidence="16">
    <location>
        <begin position="3061"/>
        <end position="3171"/>
    </location>
</feature>
<keyword evidence="9" id="KW-0653">Protein transport</keyword>
<evidence type="ECO:0000313" key="18">
    <source>
        <dbReference type="EMBL" id="GIY72886.1"/>
    </source>
</evidence>
<dbReference type="CDD" id="cd00041">
    <property type="entry name" value="CUB"/>
    <property type="match status" value="22"/>
</dbReference>
<dbReference type="SUPFAM" id="SSF57196">
    <property type="entry name" value="EGF/Laminin"/>
    <property type="match status" value="5"/>
</dbReference>
<evidence type="ECO:0000256" key="4">
    <source>
        <dbReference type="ARBA" id="ARBA00022536"/>
    </source>
</evidence>
<feature type="disulfide bond" evidence="14">
    <location>
        <begin position="399"/>
        <end position="409"/>
    </location>
</feature>
<comment type="caution">
    <text evidence="14">Lacks conserved residue(s) required for the propagation of feature annotation.</text>
</comment>
<evidence type="ECO:0000256" key="5">
    <source>
        <dbReference type="ARBA" id="ARBA00022723"/>
    </source>
</evidence>
<gene>
    <name evidence="18" type="primary">CUBN</name>
    <name evidence="18" type="ORF">CDAR_306041</name>
</gene>
<dbReference type="GO" id="GO:0005886">
    <property type="term" value="C:plasma membrane"/>
    <property type="evidence" value="ECO:0007669"/>
    <property type="project" value="UniProtKB-SubCell"/>
</dbReference>
<evidence type="ECO:0000256" key="14">
    <source>
        <dbReference type="PROSITE-ProRule" id="PRU00076"/>
    </source>
</evidence>
<dbReference type="FunFam" id="2.60.120.290:FF:000005">
    <property type="entry name" value="Procollagen C-endopeptidase enhancer 1"/>
    <property type="match status" value="3"/>
</dbReference>
<evidence type="ECO:0000256" key="12">
    <source>
        <dbReference type="ARBA" id="ARBA00023180"/>
    </source>
</evidence>
<dbReference type="InterPro" id="IPR001881">
    <property type="entry name" value="EGF-like_Ca-bd_dom"/>
</dbReference>
<evidence type="ECO:0000256" key="15">
    <source>
        <dbReference type="SAM" id="Coils"/>
    </source>
</evidence>
<dbReference type="FunFam" id="2.10.25.10:FF:000379">
    <property type="entry name" value="Cubilin"/>
    <property type="match status" value="1"/>
</dbReference>
<feature type="domain" description="CUB" evidence="16">
    <location>
        <begin position="2719"/>
        <end position="2829"/>
    </location>
</feature>
<feature type="domain" description="CUB" evidence="16">
    <location>
        <begin position="824"/>
        <end position="936"/>
    </location>
</feature>
<dbReference type="InterPro" id="IPR018097">
    <property type="entry name" value="EGF_Ca-bd_CS"/>
</dbReference>
<evidence type="ECO:0000256" key="2">
    <source>
        <dbReference type="ARBA" id="ARBA00022448"/>
    </source>
</evidence>
<feature type="disulfide bond" evidence="13">
    <location>
        <begin position="1643"/>
        <end position="1670"/>
    </location>
</feature>
<keyword evidence="2" id="KW-0813">Transport</keyword>
<dbReference type="InterPro" id="IPR000859">
    <property type="entry name" value="CUB_dom"/>
</dbReference>
<dbReference type="InterPro" id="IPR049883">
    <property type="entry name" value="NOTCH1_EGF-like"/>
</dbReference>
<feature type="domain" description="CUB" evidence="16">
    <location>
        <begin position="711"/>
        <end position="823"/>
    </location>
</feature>
<dbReference type="Pfam" id="PF00008">
    <property type="entry name" value="EGF"/>
    <property type="match status" value="3"/>
</dbReference>
<dbReference type="CDD" id="cd00054">
    <property type="entry name" value="EGF_CA"/>
    <property type="match status" value="5"/>
</dbReference>
<evidence type="ECO:0000256" key="9">
    <source>
        <dbReference type="ARBA" id="ARBA00022927"/>
    </source>
</evidence>
<feature type="domain" description="CUB" evidence="16">
    <location>
        <begin position="2605"/>
        <end position="2717"/>
    </location>
</feature>
<dbReference type="PANTHER" id="PTHR24251">
    <property type="entry name" value="OVOCHYMASE-RELATED"/>
    <property type="match status" value="1"/>
</dbReference>
<evidence type="ECO:0000256" key="7">
    <source>
        <dbReference type="ARBA" id="ARBA00022737"/>
    </source>
</evidence>
<feature type="disulfide bond" evidence="14">
    <location>
        <begin position="420"/>
        <end position="429"/>
    </location>
</feature>
<dbReference type="Gene3D" id="2.10.25.10">
    <property type="entry name" value="Laminin"/>
    <property type="match status" value="6"/>
</dbReference>
<keyword evidence="6" id="KW-0732">Signal</keyword>
<feature type="domain" description="CUB" evidence="16">
    <location>
        <begin position="1171"/>
        <end position="1284"/>
    </location>
</feature>
<dbReference type="FunFam" id="2.10.25.10:FF:000061">
    <property type="entry name" value="Delta-like protein"/>
    <property type="match status" value="1"/>
</dbReference>
<feature type="domain" description="CUB" evidence="16">
    <location>
        <begin position="1055"/>
        <end position="1167"/>
    </location>
</feature>
<keyword evidence="11 14" id="KW-1015">Disulfide bond</keyword>
<feature type="disulfide bond" evidence="14">
    <location>
        <begin position="151"/>
        <end position="160"/>
    </location>
</feature>
<feature type="disulfide bond" evidence="14">
    <location>
        <begin position="194"/>
        <end position="203"/>
    </location>
</feature>
<feature type="disulfide bond" evidence="13">
    <location>
        <begin position="1997"/>
        <end position="2024"/>
    </location>
</feature>
<dbReference type="GO" id="GO:0015031">
    <property type="term" value="P:protein transport"/>
    <property type="evidence" value="ECO:0007669"/>
    <property type="project" value="UniProtKB-KW"/>
</dbReference>
<feature type="domain" description="CUB" evidence="16">
    <location>
        <begin position="2239"/>
        <end position="2358"/>
    </location>
</feature>
<keyword evidence="10" id="KW-0472">Membrane</keyword>
<feature type="domain" description="CUB" evidence="16">
    <location>
        <begin position="2115"/>
        <end position="2235"/>
    </location>
</feature>
<dbReference type="SUPFAM" id="SSF57184">
    <property type="entry name" value="Growth factor receptor domain"/>
    <property type="match status" value="1"/>
</dbReference>
<evidence type="ECO:0000256" key="10">
    <source>
        <dbReference type="ARBA" id="ARBA00023136"/>
    </source>
</evidence>
<sequence>MSPFEIRPRISVQNGELVIQSALDKSIGILTTGQSSRFLLNGNNFQGSTSQSAYLVPMVQAHETKINRLIERIDQLEENITSIANKVDRFIGTGQGAISNRAFRRVSAKVQQLGNKVNTLTELLTQNECNSNPCRNGGSCVDTYNGFICNCPPTWEGTTCDIDVNECARFAGTSFGCQNGATCTNTQGGYTCTCATNWYGIHCTQQHDDCSTASHQELCGHGTCIDEKRAVPGQAKYRCICDPGWQSGSSGPACIEDINECLGPVGRCSQHPQVICINLPGTFHCGPCPAGYTGNGITCVDINECEINNGGCSLQPRVQCINTVGSVTCGGCPYGYIGNGRQCNFVGVCNVDNGRCHPLATCMENPAITGSHRECRCPTGYIGNGEGPSGCMQSTGMNCASNPCRHGACHDFAQDFRCVCYPGFSGTLCDQQEMDACARNPCENGGTCQPLSTGYYCTCPHGYDGPTCTERIISCGGRRAGTNGTLQFPEEGDSYTHMMNCEWIVSVPETKVVNITFDHFDVEGGHNCEFDFLQIHDGPDSSHRLLDRFCGEDLRGRNIVSTHNQIFLWFKSDKTVAHTGFKLNWTAVPPVCGGVLNVSDYGSFNSPGYPGLYPNDRDCSWLVRVPIGKRIQFHFATLQLEPHDNCSYDYVKVHDGASDTDPAIGMYCTLVTPPPLTTSGHSALVVFHTDYSGQHIGFHITYASQSSVQGCGGLLTEPSGRISSPNYPDVYENNLNCEWLIRIHPDNRLLLTFTEFTLEHHHNCSFDYLEVYSGDTDNGPLLGRYCGSNVPPDLLTSTNQLFIRFRTDNSLTHSGFKIEYQTICGGVFTDFTGTLSSPYYPDSYPAQAQCIYEIQLDPGFLVNVTFQHMEIEEHTNCRFDFLEVRDGDSEESPVMEKLCGFRTPENIISTYNNLWMKFETDGSVQSRGFIAQYEALEIGCGGLLTEPRGVIASPRHPERYPHSLTCAWYLKAAPGSIIRLTFDTFFLEADMECRFDYVQVMDTDGVQIGKYCDNRKPPILTSMDSSLIVKFVSDASVARDGFSARYEFLDGVEACGGTYYRDTGVIRSPGYPRHYPHNAHCVWILKGWNQRQITLNVSSFDLEEHQNCRYDYLEIRNGESEVSPLVGRYCGNTILKGIKSHSNVLRLEFKTDGSETAQGFEIFYDSTATGCGGKMTAPQGSIVSPNYPQPYPYNADCQWLIQVSAGSLINLAMVSIDIEEHRTCLYDYLQIFDGPTENSKSLLRICNNQQNPGSITSSGNSLFIRFRSDFSEQSGGFHLVYQTLALMLFIRIVCNNNLTSRRGVIESPNFPNTYPHNHNCTWKIEAPKGSNISLAFSHLFLEGGDSCDADYIEVLQIDKHNVQSQLGKYCGSITRPPNSLVTTSNTAIIRLVTDQSVSREGFRLEWSFRGCGGDIQDKATGQITSPNYPDGYPLDTTCNWHIWNSPGNQIELTIQDLDMEGDSQCYYDYLRVYGGEDEHSPRLLNLCHTISGPQVVTSHGSHMFVTFNSDFTVTRRGFKATFKMKPGGCGGRYTVAESSILSPNFPNPYNANDECEWLIQVDPNHLVELNFYDLNMPDSVNGTAGYVAVYDGENTEAPAILKIWGSNKPEGAIHSTGNKMLIRLVADGNNVAGGFRAHYNTACGGRFLADDGGVISSPNYPDLSLSMYNCSWIIYASDPGQKVSLIITHLFIPDDADCSVSSLRLYDGDQPDSPLLQEICGTRSPPPIMSRGSILHVVVTAGIFRATYGMGATHCGGSYTSVQGTFGSPGYPDNYELDSECVWTIEASPGNKVHLTFETFSLESSDYCNKDYIEIHENDESGKFLGRFCGSSRPNNVTDARKLWIKFRSDDIETERGFLAHFELQHNGILNGTEGEIASPGFPFNYHMDDVYRWTVYVPSGMFVSVRFLALSITAVGDEYNCVGDVKLFDGISDEAPVLGQYCGFQIPEPIVSTGNVIHVIFNANKYYKGNFHLKWTAVSESGIVVNLPDTSAGEPCWEEANISGNITVNSPNYPSNYPNNINCTYILRAATYQHVELNITEMEMEGWTPSCPMDSLEVYYATNPTIDNWQLNTTLCGRLENEMLVSPTNLMRLQFKTDSDVGMRGFHSTAFSRCGSHLFGPSGTIKSDYIVTEMGDLGRRQTLTCEYLITVKPRRTIQISFDRFNVPSDASCSTNYIMINNGGTSESPYLGIGKYCGSNKPQSMESSSYEVYVKVVVSTVATGIPDFELHYRELSVGCGGHLYVTENDPYVEISSPNYPSPPTHDVACDWIITSPAATRMRIDFDEAFHFSAKCEDDEEIEFLQISDGGTEMAPPLRRFCRNDPPSSVMTTGNALFARYVTSVPNPSAGFKARVRIAACGGTISSFHEIIKSPNYPNNYGNSQTCEWYLKMPLHYHIVLTLTDLNTPVPRRNQNCSNTDYLEIRNSDENGEILGVYCGALTNSSVTIDVPSHEAYVKFKSNTADVAKGFSLTMDGNFEDGCGDYLEGTSGVITSPNYPNALSAVRDCRWRFSAPPGRRVKLTFQEFNLPRDESTGICLSYIQTFNELYWSAHPSLDNVEKICGNTLPAALNSSDANFNLDFHTHGLAPGQGFSLTYSTEEESACGGLLPLPSGSISTPNFTLQNGTYVDCKWRMTGEDQGNQTLVFRFDYVDVPGHMANYCREGVVYLAGRLFMGRTCGNRSTEVVLTTPYLSSFIRLIANLGLPMRGLRGTYNVSNCGGVHEGSDAQIMSPGYPTGYPPNSICHWLFIAPQGETITLTVEDFRLEENCDKDSVLVRNGYWTGAPLIGKFCGTHAPAPITSSNRYLTVFFRTDATGSAPGFKMTTREVQRGCGGLIHTTSGNLSSPSYPTSYGNNVECRWIIDYVPGYLVKLEFTGRFDIEMDSTCSKDFLLIEESSGGDRWTEAAKKCGQANPEPFISKSRKIRITFRTNDRITGDGFNIMYSAACGGNFTDASGEIFSPHYPNDYDNNLNCEYTIGKPNQYVSLSFDDNFGIESHNECNFDFITIHYNNVSAETQQGPMCGSTPPAERTLLAPVTIRFVTDISYAAHGFKARYEIMNCGATLTESSGVISTPRTPYSYMKEVDCTWQILAPTNRVIALKFTRFELELNYMCWQDYVEIRDGLDEGPVIGKICGNRTNIVKSTGNTLTLKFHMSSFKLEKGFTAFYYTTYGINQGCGGYINASSGTIQSLDTNSDGFYEPNLDCSWYIVSNADGQVLHIIFDNFDVERSPNNTCIYDYVELREGIRPETGVIGRYCGSSIPIGLITSGNTLHVLFHSDDRTNKEGFTLRFQSIACAYLQLPIELYYIY</sequence>
<evidence type="ECO:0000256" key="1">
    <source>
        <dbReference type="ARBA" id="ARBA00004202"/>
    </source>
</evidence>
<name>A0AAV4VSV6_9ARAC</name>
<dbReference type="InterPro" id="IPR000152">
    <property type="entry name" value="EGF-type_Asp/Asn_hydroxyl_site"/>
</dbReference>
<evidence type="ECO:0000259" key="17">
    <source>
        <dbReference type="PROSITE" id="PS50026"/>
    </source>
</evidence>
<keyword evidence="15" id="KW-0175">Coiled coil</keyword>
<feature type="domain" description="EGF-like" evidence="17">
    <location>
        <begin position="433"/>
        <end position="469"/>
    </location>
</feature>
<feature type="domain" description="CUB" evidence="16">
    <location>
        <begin position="2833"/>
        <end position="2947"/>
    </location>
</feature>
<keyword evidence="4 14" id="KW-0245">EGF-like domain</keyword>
<feature type="domain" description="CUB" evidence="16">
    <location>
        <begin position="1411"/>
        <end position="1525"/>
    </location>
</feature>
<keyword evidence="12" id="KW-0325">Glycoprotein</keyword>
<evidence type="ECO:0000256" key="11">
    <source>
        <dbReference type="ARBA" id="ARBA00023157"/>
    </source>
</evidence>
<feature type="coiled-coil region" evidence="15">
    <location>
        <begin position="59"/>
        <end position="86"/>
    </location>
</feature>
<dbReference type="FunFam" id="2.60.120.290:FF:000003">
    <property type="entry name" value="Neuropilin"/>
    <property type="match status" value="2"/>
</dbReference>
<organism evidence="18 19">
    <name type="scientific">Caerostris darwini</name>
    <dbReference type="NCBI Taxonomy" id="1538125"/>
    <lineage>
        <taxon>Eukaryota</taxon>
        <taxon>Metazoa</taxon>
        <taxon>Ecdysozoa</taxon>
        <taxon>Arthropoda</taxon>
        <taxon>Chelicerata</taxon>
        <taxon>Arachnida</taxon>
        <taxon>Araneae</taxon>
        <taxon>Araneomorphae</taxon>
        <taxon>Entelegynae</taxon>
        <taxon>Araneoidea</taxon>
        <taxon>Araneidae</taxon>
        <taxon>Caerostris</taxon>
    </lineage>
</organism>
<evidence type="ECO:0000256" key="3">
    <source>
        <dbReference type="ARBA" id="ARBA00022475"/>
    </source>
</evidence>
<feature type="domain" description="CUB" evidence="16">
    <location>
        <begin position="2482"/>
        <end position="2600"/>
    </location>
</feature>
<keyword evidence="5" id="KW-0479">Metal-binding</keyword>
<dbReference type="SUPFAM" id="SSF49854">
    <property type="entry name" value="Spermadhesin, CUB domain"/>
    <property type="match status" value="24"/>
</dbReference>
<feature type="domain" description="EGF-like" evidence="17">
    <location>
        <begin position="125"/>
        <end position="161"/>
    </location>
</feature>
<dbReference type="InterPro" id="IPR000742">
    <property type="entry name" value="EGF"/>
</dbReference>
<dbReference type="FunFam" id="2.60.120.290:FF:000018">
    <property type="entry name" value="cubilin"/>
    <property type="match status" value="1"/>
</dbReference>
<dbReference type="Pfam" id="PF07645">
    <property type="entry name" value="EGF_CA"/>
    <property type="match status" value="3"/>
</dbReference>
<feature type="domain" description="CUB" evidence="16">
    <location>
        <begin position="1997"/>
        <end position="2114"/>
    </location>
</feature>
<dbReference type="PANTHER" id="PTHR24251:SF37">
    <property type="entry name" value="CUB DOMAIN-CONTAINING PROTEIN"/>
    <property type="match status" value="1"/>
</dbReference>
<feature type="domain" description="CUB" evidence="16">
    <location>
        <begin position="1529"/>
        <end position="1642"/>
    </location>
</feature>
<reference evidence="18 19" key="1">
    <citation type="submission" date="2021-06" db="EMBL/GenBank/DDBJ databases">
        <title>Caerostris darwini draft genome.</title>
        <authorList>
            <person name="Kono N."/>
            <person name="Arakawa K."/>
        </authorList>
    </citation>
    <scope>NUCLEOTIDE SEQUENCE [LARGE SCALE GENOMIC DNA]</scope>
</reference>
<feature type="domain" description="CUB" evidence="16">
    <location>
        <begin position="475"/>
        <end position="588"/>
    </location>
</feature>
<feature type="disulfide bond" evidence="14">
    <location>
        <begin position="459"/>
        <end position="468"/>
    </location>
</feature>
<dbReference type="GO" id="GO:0005509">
    <property type="term" value="F:calcium ion binding"/>
    <property type="evidence" value="ECO:0007669"/>
    <property type="project" value="InterPro"/>
</dbReference>
<feature type="domain" description="CUB" evidence="16">
    <location>
        <begin position="3178"/>
        <end position="3295"/>
    </location>
</feature>
<evidence type="ECO:0000256" key="13">
    <source>
        <dbReference type="PROSITE-ProRule" id="PRU00059"/>
    </source>
</evidence>
<dbReference type="SMART" id="SM00179">
    <property type="entry name" value="EGF_CA"/>
    <property type="match status" value="7"/>
</dbReference>
<keyword evidence="3" id="KW-1003">Cell membrane</keyword>
<dbReference type="FunFam" id="2.10.25.10:FF:000095">
    <property type="entry name" value="Notch, isoform B"/>
    <property type="match status" value="1"/>
</dbReference>
<feature type="domain" description="CUB" evidence="16">
    <location>
        <begin position="1755"/>
        <end position="1865"/>
    </location>
</feature>
<keyword evidence="19" id="KW-1185">Reference proteome</keyword>
<dbReference type="Gene3D" id="2.60.120.290">
    <property type="entry name" value="Spermadhesin, CUB domain"/>
    <property type="match status" value="24"/>
</dbReference>
<dbReference type="PROSITE" id="PS50026">
    <property type="entry name" value="EGF_3"/>
    <property type="match status" value="4"/>
</dbReference>
<feature type="disulfide bond" evidence="13">
    <location>
        <begin position="592"/>
        <end position="619"/>
    </location>
</feature>
<dbReference type="PROSITE" id="PS01186">
    <property type="entry name" value="EGF_2"/>
    <property type="match status" value="3"/>
</dbReference>
<comment type="subcellular location">
    <subcellularLocation>
        <location evidence="1">Cell membrane</location>
        <topology evidence="1">Peripheral membrane protein</topology>
    </subcellularLocation>
</comment>
<evidence type="ECO:0000256" key="6">
    <source>
        <dbReference type="ARBA" id="ARBA00022729"/>
    </source>
</evidence>
<evidence type="ECO:0000256" key="8">
    <source>
        <dbReference type="ARBA" id="ARBA00022837"/>
    </source>
</evidence>
<protein>
    <submittedName>
        <fullName evidence="18">Cubilin</fullName>
    </submittedName>
</protein>
<keyword evidence="7" id="KW-0677">Repeat</keyword>
<dbReference type="PROSITE" id="PS00022">
    <property type="entry name" value="EGF_1"/>
    <property type="match status" value="4"/>
</dbReference>
<evidence type="ECO:0000313" key="19">
    <source>
        <dbReference type="Proteomes" id="UP001054837"/>
    </source>
</evidence>
<dbReference type="PROSITE" id="PS01180">
    <property type="entry name" value="CUB"/>
    <property type="match status" value="24"/>
</dbReference>
<feature type="domain" description="CUB" evidence="16">
    <location>
        <begin position="1294"/>
        <end position="1409"/>
    </location>
</feature>
<evidence type="ECO:0000259" key="16">
    <source>
        <dbReference type="PROSITE" id="PS01180"/>
    </source>
</evidence>
<dbReference type="Pfam" id="PF00431">
    <property type="entry name" value="CUB"/>
    <property type="match status" value="23"/>
</dbReference>
<dbReference type="Proteomes" id="UP001054837">
    <property type="component" value="Unassembled WGS sequence"/>
</dbReference>
<feature type="domain" description="CUB" evidence="16">
    <location>
        <begin position="592"/>
        <end position="705"/>
    </location>
</feature>